<evidence type="ECO:0000259" key="1">
    <source>
        <dbReference type="Pfam" id="PF09836"/>
    </source>
</evidence>
<evidence type="ECO:0000313" key="2">
    <source>
        <dbReference type="EMBL" id="MBB6252712.1"/>
    </source>
</evidence>
<proteinExistence type="predicted"/>
<keyword evidence="3" id="KW-1185">Reference proteome</keyword>
<dbReference type="InterPro" id="IPR044922">
    <property type="entry name" value="DUF2063_N_sf"/>
</dbReference>
<dbReference type="RefSeq" id="WP_184802423.1">
    <property type="nucleotide sequence ID" value="NZ_JACIIZ010000009.1"/>
</dbReference>
<dbReference type="EMBL" id="JACIIZ010000009">
    <property type="protein sequence ID" value="MBB6252712.1"/>
    <property type="molecule type" value="Genomic_DNA"/>
</dbReference>
<sequence length="251" mass="26611">MPALLDRQRALRDWVLAPPEAGELPPLPNASLHRDNTLGSLAAVLGDTFPVVKRLVGDACFASLAQTYIRHQPPSEAPLLRYGGGFPAWLAGHAVGRQLPYLGDVARLEAAWAHAYHAAEASPVDPNALAALGDAVEDSVWRLHPSHRFVTSPWPVDLIWRANQVDSGDPAVDLDAARAAGDSHVLLVRPAAEVLLIRLSPGAFALLMALAAGLPLGTAWDNALALDAAFDLEHELTGLLAAQVFSGVELP</sequence>
<comment type="caution">
    <text evidence="2">The sequence shown here is derived from an EMBL/GenBank/DDBJ whole genome shotgun (WGS) entry which is preliminary data.</text>
</comment>
<gene>
    <name evidence="2" type="ORF">FHS74_003280</name>
</gene>
<organism evidence="2 3">
    <name type="scientific">Nitrospirillum iridis</name>
    <dbReference type="NCBI Taxonomy" id="765888"/>
    <lineage>
        <taxon>Bacteria</taxon>
        <taxon>Pseudomonadati</taxon>
        <taxon>Pseudomonadota</taxon>
        <taxon>Alphaproteobacteria</taxon>
        <taxon>Rhodospirillales</taxon>
        <taxon>Azospirillaceae</taxon>
        <taxon>Nitrospirillum</taxon>
    </lineage>
</organism>
<dbReference type="Gene3D" id="1.10.150.690">
    <property type="entry name" value="DUF2063"/>
    <property type="match status" value="1"/>
</dbReference>
<dbReference type="AlphaFoldDB" id="A0A7X0AYY7"/>
<protein>
    <recommendedName>
        <fullName evidence="1">Putative DNA-binding domain-containing protein</fullName>
    </recommendedName>
</protein>
<dbReference type="Proteomes" id="UP000539175">
    <property type="component" value="Unassembled WGS sequence"/>
</dbReference>
<feature type="domain" description="Putative DNA-binding" evidence="1">
    <location>
        <begin position="8"/>
        <end position="90"/>
    </location>
</feature>
<reference evidence="2 3" key="1">
    <citation type="submission" date="2020-08" db="EMBL/GenBank/DDBJ databases">
        <title>Genomic Encyclopedia of Type Strains, Phase IV (KMG-IV): sequencing the most valuable type-strain genomes for metagenomic binning, comparative biology and taxonomic classification.</title>
        <authorList>
            <person name="Goeker M."/>
        </authorList>
    </citation>
    <scope>NUCLEOTIDE SEQUENCE [LARGE SCALE GENOMIC DNA]</scope>
    <source>
        <strain evidence="2 3">DSM 22198</strain>
    </source>
</reference>
<dbReference type="InterPro" id="IPR018640">
    <property type="entry name" value="DUF2063"/>
</dbReference>
<name>A0A7X0AYY7_9PROT</name>
<evidence type="ECO:0000313" key="3">
    <source>
        <dbReference type="Proteomes" id="UP000539175"/>
    </source>
</evidence>
<dbReference type="Pfam" id="PF09836">
    <property type="entry name" value="DUF2063"/>
    <property type="match status" value="1"/>
</dbReference>
<accession>A0A7X0AYY7</accession>